<dbReference type="RefSeq" id="XP_022479751.1">
    <property type="nucleotide sequence ID" value="XM_022613660.1"/>
</dbReference>
<name>A0A1G4BMC4_9PEZI</name>
<protein>
    <submittedName>
        <fullName evidence="2">Uncharacterized protein</fullName>
    </submittedName>
</protein>
<feature type="compositionally biased region" description="Polar residues" evidence="1">
    <location>
        <begin position="84"/>
        <end position="110"/>
    </location>
</feature>
<gene>
    <name evidence="2" type="ORF">CORC01_02008</name>
</gene>
<dbReference type="AlphaFoldDB" id="A0A1G4BMC4"/>
<feature type="compositionally biased region" description="Gly residues" evidence="1">
    <location>
        <begin position="20"/>
        <end position="30"/>
    </location>
</feature>
<dbReference type="GeneID" id="34555170"/>
<accession>A0A1G4BMC4</accession>
<evidence type="ECO:0000313" key="3">
    <source>
        <dbReference type="Proteomes" id="UP000176998"/>
    </source>
</evidence>
<comment type="caution">
    <text evidence="2">The sequence shown here is derived from an EMBL/GenBank/DDBJ whole genome shotgun (WGS) entry which is preliminary data.</text>
</comment>
<proteinExistence type="predicted"/>
<evidence type="ECO:0000256" key="1">
    <source>
        <dbReference type="SAM" id="MobiDB-lite"/>
    </source>
</evidence>
<feature type="region of interest" description="Disordered" evidence="1">
    <location>
        <begin position="1"/>
        <end position="170"/>
    </location>
</feature>
<dbReference type="EMBL" id="MJBS01000011">
    <property type="protein sequence ID" value="OHF02612.1"/>
    <property type="molecule type" value="Genomic_DNA"/>
</dbReference>
<feature type="compositionally biased region" description="Low complexity" evidence="1">
    <location>
        <begin position="470"/>
        <end position="491"/>
    </location>
</feature>
<dbReference type="Proteomes" id="UP000176998">
    <property type="component" value="Unassembled WGS sequence"/>
</dbReference>
<dbReference type="OrthoDB" id="4810989at2759"/>
<evidence type="ECO:0000313" key="2">
    <source>
        <dbReference type="EMBL" id="OHF02612.1"/>
    </source>
</evidence>
<reference evidence="2 3" key="1">
    <citation type="submission" date="2016-09" db="EMBL/GenBank/DDBJ databases">
        <authorList>
            <person name="Capua I."/>
            <person name="De Benedictis P."/>
            <person name="Joannis T."/>
            <person name="Lombin L.H."/>
            <person name="Cattoli G."/>
        </authorList>
    </citation>
    <scope>NUCLEOTIDE SEQUENCE [LARGE SCALE GENOMIC DNA]</scope>
    <source>
        <strain evidence="2 3">IMI 309357</strain>
    </source>
</reference>
<feature type="compositionally biased region" description="Polar residues" evidence="1">
    <location>
        <begin position="133"/>
        <end position="149"/>
    </location>
</feature>
<organism evidence="2 3">
    <name type="scientific">Colletotrichum orchidophilum</name>
    <dbReference type="NCBI Taxonomy" id="1209926"/>
    <lineage>
        <taxon>Eukaryota</taxon>
        <taxon>Fungi</taxon>
        <taxon>Dikarya</taxon>
        <taxon>Ascomycota</taxon>
        <taxon>Pezizomycotina</taxon>
        <taxon>Sordariomycetes</taxon>
        <taxon>Hypocreomycetidae</taxon>
        <taxon>Glomerellales</taxon>
        <taxon>Glomerellaceae</taxon>
        <taxon>Colletotrichum</taxon>
    </lineage>
</organism>
<sequence>MDRNAQMEAAKLLASEFKRGGGGSGRGRSNGRGRTNNSSNGSKPGGIGKAVTHSRYDTHAVQMNRSAPASSRPKFTQAEVTRARIQSPTTRVDPSLSGWLTGSNTPQASTAIPAKKAAVHSDSPKGIDKNLASWLTNTDKPQPSASTPVPATPKEAPTNRPSSSVPGPKVHISETLKDAVPGNVHAVSQTNALPLSLKKDDGAPLETIAHSKPNGLGKSLWAAHETNAVKDQDRDTMVETAASTDLSALTSALLLFDKDQPATRPQSDYDEHAARLLETVDTKQDAQASATMTEGPGVQKQPEIGSFFWALWQLEAGRELPDPLAVNAQMAEGTRDDNGVAPITDADTKDIKDTTSTMQRQETDHMENATEPLMNEAVCNCSKRSHPVIGLAASRHNTDADGNLDVSGLETASTAVKNKFAVNVILYRHSNQDCPVLLKYAAKFPLHFGASPALVDDPDDHLQVIRWEDSNSSSGPSSSLPGPSHSSPVPSNTLSGPPAQQLRRDRGLNASIWAA</sequence>
<feature type="compositionally biased region" description="Low complexity" evidence="1">
    <location>
        <begin position="32"/>
        <end position="42"/>
    </location>
</feature>
<feature type="region of interest" description="Disordered" evidence="1">
    <location>
        <begin position="468"/>
        <end position="509"/>
    </location>
</feature>
<keyword evidence="3" id="KW-1185">Reference proteome</keyword>